<dbReference type="PANTHER" id="PTHR11439">
    <property type="entry name" value="GAG-POL-RELATED RETROTRANSPOSON"/>
    <property type="match status" value="1"/>
</dbReference>
<dbReference type="AlphaFoldDB" id="A0A5D3CL83"/>
<sequence>MTDLGLMKYFLGLEIRQGNFGIFVSWEAYARNILKKNKMENYKLVATPMELGTKLSRFEGGDQVNAHGYRSLVGSLGYLACIRPDIAYSAGVVSRCLEDSRHSHLEAIKRILRYIRGTESLRLLYTKSSEYKLIGYLDSNWCGDIDDRKSMRGYVFYMENTTFTWLSKKQPIVTL</sequence>
<dbReference type="Proteomes" id="UP000321947">
    <property type="component" value="Unassembled WGS sequence"/>
</dbReference>
<dbReference type="SUPFAM" id="SSF56672">
    <property type="entry name" value="DNA/RNA polymerases"/>
    <property type="match status" value="1"/>
</dbReference>
<evidence type="ECO:0000313" key="2">
    <source>
        <dbReference type="EMBL" id="TYK10999.1"/>
    </source>
</evidence>
<evidence type="ECO:0000313" key="3">
    <source>
        <dbReference type="Proteomes" id="UP000321393"/>
    </source>
</evidence>
<dbReference type="EMBL" id="SSTE01006658">
    <property type="protein sequence ID" value="KAA0058967.1"/>
    <property type="molecule type" value="Genomic_DNA"/>
</dbReference>
<dbReference type="OrthoDB" id="1922643at2759"/>
<dbReference type="InterPro" id="IPR043502">
    <property type="entry name" value="DNA/RNA_pol_sf"/>
</dbReference>
<proteinExistence type="predicted"/>
<accession>A0A5D3CL83</accession>
<reference evidence="3 4" key="1">
    <citation type="submission" date="2019-08" db="EMBL/GenBank/DDBJ databases">
        <title>Draft genome sequences of two oriental melons (Cucumis melo L. var makuwa).</title>
        <authorList>
            <person name="Kwon S.-Y."/>
        </authorList>
    </citation>
    <scope>NUCLEOTIDE SEQUENCE [LARGE SCALE GENOMIC DNA]</scope>
    <source>
        <strain evidence="4">cv. Chang Bougi</strain>
        <strain evidence="3">cv. SW 3</strain>
        <tissue evidence="2">Leaf</tissue>
    </source>
</reference>
<name>A0A5D3CL83_CUCMM</name>
<organism evidence="2 4">
    <name type="scientific">Cucumis melo var. makuwa</name>
    <name type="common">Oriental melon</name>
    <dbReference type="NCBI Taxonomy" id="1194695"/>
    <lineage>
        <taxon>Eukaryota</taxon>
        <taxon>Viridiplantae</taxon>
        <taxon>Streptophyta</taxon>
        <taxon>Embryophyta</taxon>
        <taxon>Tracheophyta</taxon>
        <taxon>Spermatophyta</taxon>
        <taxon>Magnoliopsida</taxon>
        <taxon>eudicotyledons</taxon>
        <taxon>Gunneridae</taxon>
        <taxon>Pentapetalae</taxon>
        <taxon>rosids</taxon>
        <taxon>fabids</taxon>
        <taxon>Cucurbitales</taxon>
        <taxon>Cucurbitaceae</taxon>
        <taxon>Benincaseae</taxon>
        <taxon>Cucumis</taxon>
    </lineage>
</organism>
<comment type="caution">
    <text evidence="2">The sequence shown here is derived from an EMBL/GenBank/DDBJ whole genome shotgun (WGS) entry which is preliminary data.</text>
</comment>
<protein>
    <submittedName>
        <fullName evidence="2">Tpv2-1c</fullName>
    </submittedName>
</protein>
<gene>
    <name evidence="2" type="ORF">E5676_scaffold874G00360</name>
    <name evidence="1" type="ORF">E6C27_scaffold98G001530</name>
</gene>
<evidence type="ECO:0000313" key="4">
    <source>
        <dbReference type="Proteomes" id="UP000321947"/>
    </source>
</evidence>
<dbReference type="EMBL" id="SSTD01010954">
    <property type="protein sequence ID" value="TYK10999.1"/>
    <property type="molecule type" value="Genomic_DNA"/>
</dbReference>
<evidence type="ECO:0000313" key="1">
    <source>
        <dbReference type="EMBL" id="KAA0058967.1"/>
    </source>
</evidence>
<dbReference type="PANTHER" id="PTHR11439:SF517">
    <property type="entry name" value="CYSTEINE-RICH RLK (RECEPTOR-LIKE PROTEIN KINASE) 8"/>
    <property type="match status" value="1"/>
</dbReference>
<dbReference type="Proteomes" id="UP000321393">
    <property type="component" value="Unassembled WGS sequence"/>
</dbReference>